<accession>A0A1C1CE10</accession>
<dbReference type="EMBL" id="LGRB01000015">
    <property type="protein sequence ID" value="OCT46686.1"/>
    <property type="molecule type" value="Genomic_DNA"/>
</dbReference>
<comment type="caution">
    <text evidence="2">The sequence shown here is derived from an EMBL/GenBank/DDBJ whole genome shotgun (WGS) entry which is preliminary data.</text>
</comment>
<dbReference type="VEuPathDB" id="FungiDB:CLCR_02169"/>
<dbReference type="Proteomes" id="UP000094526">
    <property type="component" value="Unassembled WGS sequence"/>
</dbReference>
<feature type="region of interest" description="Disordered" evidence="1">
    <location>
        <begin position="92"/>
        <end position="115"/>
    </location>
</feature>
<evidence type="ECO:0000313" key="2">
    <source>
        <dbReference type="EMBL" id="OCT46686.1"/>
    </source>
</evidence>
<sequence>MGQVQSISEIADLQRPWWEKSNGAAEGVVTALRCATGSGSVVKMVRREIPRRWIRGEERNEGSARGTSSGICVVPRGRRRYGKRMTVDPRRAVCEGSLREGADQDQDRDQDQDQE</sequence>
<protein>
    <submittedName>
        <fullName evidence="2">Uncharacterized protein</fullName>
    </submittedName>
</protein>
<evidence type="ECO:0000256" key="1">
    <source>
        <dbReference type="SAM" id="MobiDB-lite"/>
    </source>
</evidence>
<evidence type="ECO:0000313" key="3">
    <source>
        <dbReference type="Proteomes" id="UP000094526"/>
    </source>
</evidence>
<reference evidence="3" key="1">
    <citation type="submission" date="2015-07" db="EMBL/GenBank/DDBJ databases">
        <authorList>
            <person name="Teixeira M.M."/>
            <person name="Souza R.C."/>
            <person name="Almeida L.G."/>
            <person name="Vicente V.A."/>
            <person name="de Hoog S."/>
            <person name="Bocca A.L."/>
            <person name="de Almeida S.R."/>
            <person name="Vasconcelos A.T."/>
            <person name="Felipe M.S."/>
        </authorList>
    </citation>
    <scope>NUCLEOTIDE SEQUENCE [LARGE SCALE GENOMIC DNA]</scope>
    <source>
        <strain evidence="3">KSF</strain>
    </source>
</reference>
<name>A0A1C1CE10_9EURO</name>
<dbReference type="AlphaFoldDB" id="A0A1C1CE10"/>
<gene>
    <name evidence="2" type="ORF">CLCR_02169</name>
</gene>
<keyword evidence="3" id="KW-1185">Reference proteome</keyword>
<proteinExistence type="predicted"/>
<organism evidence="2 3">
    <name type="scientific">Cladophialophora carrionii</name>
    <dbReference type="NCBI Taxonomy" id="86049"/>
    <lineage>
        <taxon>Eukaryota</taxon>
        <taxon>Fungi</taxon>
        <taxon>Dikarya</taxon>
        <taxon>Ascomycota</taxon>
        <taxon>Pezizomycotina</taxon>
        <taxon>Eurotiomycetes</taxon>
        <taxon>Chaetothyriomycetidae</taxon>
        <taxon>Chaetothyriales</taxon>
        <taxon>Herpotrichiellaceae</taxon>
        <taxon>Cladophialophora</taxon>
    </lineage>
</organism>